<dbReference type="OrthoDB" id="9790815at2"/>
<dbReference type="InterPro" id="IPR015943">
    <property type="entry name" value="WD40/YVTN_repeat-like_dom_sf"/>
</dbReference>
<comment type="caution">
    <text evidence="2">The sequence shown here is derived from an EMBL/GenBank/DDBJ whole genome shotgun (WGS) entry which is preliminary data.</text>
</comment>
<dbReference type="Pfam" id="PF10282">
    <property type="entry name" value="Lactonase"/>
    <property type="match status" value="1"/>
</dbReference>
<comment type="similarity">
    <text evidence="1">Belongs to the cycloisomerase 2 family.</text>
</comment>
<dbReference type="GO" id="GO:0017057">
    <property type="term" value="F:6-phosphogluconolactonase activity"/>
    <property type="evidence" value="ECO:0007669"/>
    <property type="project" value="TreeGrafter"/>
</dbReference>
<evidence type="ECO:0000313" key="3">
    <source>
        <dbReference type="Proteomes" id="UP000275256"/>
    </source>
</evidence>
<dbReference type="Proteomes" id="UP000275256">
    <property type="component" value="Unassembled WGS sequence"/>
</dbReference>
<name>A0A3M0G8P2_9ACTN</name>
<evidence type="ECO:0000256" key="1">
    <source>
        <dbReference type="ARBA" id="ARBA00005564"/>
    </source>
</evidence>
<reference evidence="2 3" key="1">
    <citation type="submission" date="2018-10" db="EMBL/GenBank/DDBJ databases">
        <title>Tessaracoccus antarcticuss sp. nov., isolated from sediment.</title>
        <authorList>
            <person name="Zhou L.Y."/>
            <person name="Du Z.J."/>
        </authorList>
    </citation>
    <scope>NUCLEOTIDE SEQUENCE [LARGE SCALE GENOMIC DNA]</scope>
    <source>
        <strain evidence="2 3">JDX10</strain>
    </source>
</reference>
<evidence type="ECO:0000313" key="2">
    <source>
        <dbReference type="EMBL" id="RMB61284.1"/>
    </source>
</evidence>
<dbReference type="SUPFAM" id="SSF50974">
    <property type="entry name" value="Nitrous oxide reductase, N-terminal domain"/>
    <property type="match status" value="1"/>
</dbReference>
<dbReference type="EMBL" id="REFW01000001">
    <property type="protein sequence ID" value="RMB61284.1"/>
    <property type="molecule type" value="Genomic_DNA"/>
</dbReference>
<organism evidence="2 3">
    <name type="scientific">Tessaracoccus antarcticus</name>
    <dbReference type="NCBI Taxonomy" id="2479848"/>
    <lineage>
        <taxon>Bacteria</taxon>
        <taxon>Bacillati</taxon>
        <taxon>Actinomycetota</taxon>
        <taxon>Actinomycetes</taxon>
        <taxon>Propionibacteriales</taxon>
        <taxon>Propionibacteriaceae</taxon>
        <taxon>Tessaracoccus</taxon>
    </lineage>
</organism>
<dbReference type="Gene3D" id="2.130.10.10">
    <property type="entry name" value="YVTN repeat-like/Quinoprotein amine dehydrogenase"/>
    <property type="match status" value="1"/>
</dbReference>
<gene>
    <name evidence="2" type="ORF">EAX62_01020</name>
</gene>
<evidence type="ECO:0008006" key="4">
    <source>
        <dbReference type="Google" id="ProtNLM"/>
    </source>
</evidence>
<protein>
    <recommendedName>
        <fullName evidence="4">Lactonase family protein</fullName>
    </recommendedName>
</protein>
<dbReference type="PANTHER" id="PTHR30344:SF1">
    <property type="entry name" value="6-PHOSPHOGLUCONOLACTONASE"/>
    <property type="match status" value="1"/>
</dbReference>
<sequence>MESAFLVASHSNGHVDVVALGFDESRVVGTIEAAAANGLACHPRLPIVYLATYNDGGAVTSVDVASGAVSEVTGIGEVPCFLLAVDNDGGDGDPVCLLSVNYGDGTVSSIELSDGHVVGVVSRVTFPFEQRPGMDPTRQERSHPHWIGRNGGDLLVTDLGNDVIHDVSMHGNKLVHRGIHRRMRSGTGPRHMCRDDTGGLWASLELSNGVSRLGPDAVATASSSHRWLPDDLDGNHVGDITFEPESGVVVTANRELNTLGIFARARGGIEPVAEVDCGGLWPMQFAQADGVLAVANRDSGNVAVFDVGPGWWENHPELFDIPHPVGIIPAPRWTESL</sequence>
<dbReference type="InterPro" id="IPR019405">
    <property type="entry name" value="Lactonase_7-beta_prop"/>
</dbReference>
<accession>A0A3M0G8P2</accession>
<proteinExistence type="inferred from homology"/>
<dbReference type="PANTHER" id="PTHR30344">
    <property type="entry name" value="6-PHOSPHOGLUCONOLACTONASE-RELATED"/>
    <property type="match status" value="1"/>
</dbReference>
<dbReference type="AlphaFoldDB" id="A0A3M0G8P2"/>
<keyword evidence="3" id="KW-1185">Reference proteome</keyword>
<dbReference type="InterPro" id="IPR011045">
    <property type="entry name" value="N2O_reductase_N"/>
</dbReference>
<dbReference type="RefSeq" id="WP_121899831.1">
    <property type="nucleotide sequence ID" value="NZ_REFW01000001.1"/>
</dbReference>
<dbReference type="InterPro" id="IPR050282">
    <property type="entry name" value="Cycloisomerase_2"/>
</dbReference>